<reference evidence="2" key="1">
    <citation type="submission" date="2024-02" db="UniProtKB">
        <authorList>
            <consortium name="WormBaseParasite"/>
        </authorList>
    </citation>
    <scope>IDENTIFICATION</scope>
</reference>
<evidence type="ECO:0000313" key="1">
    <source>
        <dbReference type="Proteomes" id="UP000887575"/>
    </source>
</evidence>
<sequence length="148" mass="16959">MNALQSIGGITLHELSRKLDQPDDHLRACRFKAASPYGSDFYTCTFSRLGNLDMHHLKEHIAVAHLMRVKYRCLQCSLEVLTSDDASPSRMPWNMDRVAMKALDKLQRFCDDAIQSEINRKMEALRYFGAHRMAALQFNKENPTQSIG</sequence>
<keyword evidence="1" id="KW-1185">Reference proteome</keyword>
<evidence type="ECO:0000313" key="2">
    <source>
        <dbReference type="WBParaSite" id="MBELARI_LOCUS16863"/>
    </source>
</evidence>
<dbReference type="Proteomes" id="UP000887575">
    <property type="component" value="Unassembled WGS sequence"/>
</dbReference>
<proteinExistence type="predicted"/>
<accession>A0AAF3ES48</accession>
<protein>
    <submittedName>
        <fullName evidence="2">Uncharacterized protein</fullName>
    </submittedName>
</protein>
<name>A0AAF3ES48_9BILA</name>
<dbReference type="WBParaSite" id="MBELARI_LOCUS16863">
    <property type="protein sequence ID" value="MBELARI_LOCUS16863"/>
    <property type="gene ID" value="MBELARI_LOCUS16863"/>
</dbReference>
<dbReference type="AlphaFoldDB" id="A0AAF3ES48"/>
<organism evidence="1 2">
    <name type="scientific">Mesorhabditis belari</name>
    <dbReference type="NCBI Taxonomy" id="2138241"/>
    <lineage>
        <taxon>Eukaryota</taxon>
        <taxon>Metazoa</taxon>
        <taxon>Ecdysozoa</taxon>
        <taxon>Nematoda</taxon>
        <taxon>Chromadorea</taxon>
        <taxon>Rhabditida</taxon>
        <taxon>Rhabditina</taxon>
        <taxon>Rhabditomorpha</taxon>
        <taxon>Rhabditoidea</taxon>
        <taxon>Rhabditidae</taxon>
        <taxon>Mesorhabditinae</taxon>
        <taxon>Mesorhabditis</taxon>
    </lineage>
</organism>